<dbReference type="Proteomes" id="UP001642484">
    <property type="component" value="Unassembled WGS sequence"/>
</dbReference>
<proteinExistence type="predicted"/>
<feature type="region of interest" description="Disordered" evidence="1">
    <location>
        <begin position="313"/>
        <end position="334"/>
    </location>
</feature>
<comment type="caution">
    <text evidence="2">The sequence shown here is derived from an EMBL/GenBank/DDBJ whole genome shotgun (WGS) entry which is preliminary data.</text>
</comment>
<dbReference type="InterPro" id="IPR036534">
    <property type="entry name" value="GAR_dom_sf"/>
</dbReference>
<evidence type="ECO:0000313" key="2">
    <source>
        <dbReference type="EMBL" id="CAK9013084.1"/>
    </source>
</evidence>
<keyword evidence="3" id="KW-1185">Reference proteome</keyword>
<dbReference type="InterPro" id="IPR046336">
    <property type="entry name" value="Lon_prtase_N_sf"/>
</dbReference>
<accession>A0ABP0JFF3</accession>
<evidence type="ECO:0000256" key="1">
    <source>
        <dbReference type="SAM" id="MobiDB-lite"/>
    </source>
</evidence>
<dbReference type="SUPFAM" id="SSF143575">
    <property type="entry name" value="GAS2 domain-like"/>
    <property type="match status" value="1"/>
</dbReference>
<feature type="compositionally biased region" description="Basic and acidic residues" evidence="1">
    <location>
        <begin position="313"/>
        <end position="325"/>
    </location>
</feature>
<sequence>MARIARRSLRIKGLPLFSLGHPWSSVVNAEGKLALSLFEPRFVEVASKLLPPRGDARFGYAESYPPRERTSGVLANIEDHRWVDEGHEEFVQGYGSGSQVQLLANAQHRFRILKARKEQQEGVDLYYANVQLMTERDLQRGLGLEAVAYWQEESSQGSDSRALSVKAGTHLVAIVTAAVFETAESWRVIGQVPEGIRVIAMDVPRVVEGYLMVPIIPSGAVELTLFREAAQPGSGEVPEVQLPDETVLKDTACLAALAAPKGTVARPVAARASGKKAATRVQQREETERNQSALITRVESGCLSRSALRKELARRQRQARNTEPRHGRRTQRNALSKAGDATLIILVSPQAAGHPREQRVLGAMAWDLGARASVVALKTGVIALVEVVGRGEARSYLPPTTSMSRATGNGFCSPEPPSNGTDEVDEMWRCLFRGEEDALKFLVRFNVSLSILTGQTGKKVVCRVSPGGLQVRVGGGWMAALPFLERYGPLHMGARSGEDPHFNCTSVDLPPSMERLLVPTKSWAQRIGIRKMPGHRTHRMAYGG</sequence>
<dbReference type="Gene3D" id="2.30.130.40">
    <property type="entry name" value="LON domain-like"/>
    <property type="match status" value="1"/>
</dbReference>
<reference evidence="2 3" key="1">
    <citation type="submission" date="2024-02" db="EMBL/GenBank/DDBJ databases">
        <authorList>
            <person name="Chen Y."/>
            <person name="Shah S."/>
            <person name="Dougan E. K."/>
            <person name="Thang M."/>
            <person name="Chan C."/>
        </authorList>
    </citation>
    <scope>NUCLEOTIDE SEQUENCE [LARGE SCALE GENOMIC DNA]</scope>
</reference>
<gene>
    <name evidence="2" type="ORF">CCMP2556_LOCUS11124</name>
</gene>
<protein>
    <submittedName>
        <fullName evidence="2">Uncharacterized protein</fullName>
    </submittedName>
</protein>
<dbReference type="EMBL" id="CAXAMN010005269">
    <property type="protein sequence ID" value="CAK9013084.1"/>
    <property type="molecule type" value="Genomic_DNA"/>
</dbReference>
<organism evidence="2 3">
    <name type="scientific">Durusdinium trenchii</name>
    <dbReference type="NCBI Taxonomy" id="1381693"/>
    <lineage>
        <taxon>Eukaryota</taxon>
        <taxon>Sar</taxon>
        <taxon>Alveolata</taxon>
        <taxon>Dinophyceae</taxon>
        <taxon>Suessiales</taxon>
        <taxon>Symbiodiniaceae</taxon>
        <taxon>Durusdinium</taxon>
    </lineage>
</organism>
<name>A0ABP0JFF3_9DINO</name>
<evidence type="ECO:0000313" key="3">
    <source>
        <dbReference type="Proteomes" id="UP001642484"/>
    </source>
</evidence>